<dbReference type="InterPro" id="IPR011877">
    <property type="entry name" value="Ribokinase"/>
</dbReference>
<comment type="caution">
    <text evidence="9">Lacks conserved residue(s) required for the propagation of feature annotation.</text>
</comment>
<comment type="subunit">
    <text evidence="9">Homodimer.</text>
</comment>
<feature type="binding site" evidence="9">
    <location>
        <position position="280"/>
    </location>
    <ligand>
        <name>K(+)</name>
        <dbReference type="ChEBI" id="CHEBI:29103"/>
    </ligand>
</feature>
<dbReference type="EC" id="2.7.1.15" evidence="9"/>
<keyword evidence="12" id="KW-1185">Reference proteome</keyword>
<organism evidence="11 12">
    <name type="scientific">Williamsia serinedens</name>
    <dbReference type="NCBI Taxonomy" id="391736"/>
    <lineage>
        <taxon>Bacteria</taxon>
        <taxon>Bacillati</taxon>
        <taxon>Actinomycetota</taxon>
        <taxon>Actinomycetes</taxon>
        <taxon>Mycobacteriales</taxon>
        <taxon>Nocardiaceae</taxon>
        <taxon>Williamsia</taxon>
    </lineage>
</organism>
<feature type="binding site" evidence="9">
    <location>
        <position position="282"/>
    </location>
    <ligand>
        <name>K(+)</name>
        <dbReference type="ChEBI" id="CHEBI:29103"/>
    </ligand>
</feature>
<feature type="active site" description="Proton acceptor" evidence="9">
    <location>
        <position position="247"/>
    </location>
</feature>
<keyword evidence="4 9" id="KW-0418">Kinase</keyword>
<proteinExistence type="inferred from homology"/>
<evidence type="ECO:0000256" key="5">
    <source>
        <dbReference type="ARBA" id="ARBA00022840"/>
    </source>
</evidence>
<dbReference type="SUPFAM" id="SSF53613">
    <property type="entry name" value="Ribokinase-like"/>
    <property type="match status" value="1"/>
</dbReference>
<keyword evidence="3 9" id="KW-0547">Nucleotide-binding</keyword>
<feature type="binding site" evidence="9">
    <location>
        <begin position="215"/>
        <end position="220"/>
    </location>
    <ligand>
        <name>ATP</name>
        <dbReference type="ChEBI" id="CHEBI:30616"/>
    </ligand>
</feature>
<feature type="binding site" evidence="9">
    <location>
        <position position="241"/>
    </location>
    <ligand>
        <name>K(+)</name>
        <dbReference type="ChEBI" id="CHEBI:29103"/>
    </ligand>
</feature>
<comment type="subcellular location">
    <subcellularLocation>
        <location evidence="9">Cytoplasm</location>
    </subcellularLocation>
</comment>
<evidence type="ECO:0000313" key="11">
    <source>
        <dbReference type="EMBL" id="MCP2160554.1"/>
    </source>
</evidence>
<comment type="function">
    <text evidence="9">Catalyzes the phosphorylation of ribose at O-5 in a reaction requiring ATP and magnesium. The resulting D-ribose-5-phosphate can then be used either for sythesis of nucleotides, histidine, and tryptophan, or as a component of the pentose phosphate pathway.</text>
</comment>
<evidence type="ECO:0000256" key="4">
    <source>
        <dbReference type="ARBA" id="ARBA00022777"/>
    </source>
</evidence>
<sequence>MGASVVVVGSVNTDVVAELERFPRPGETLRAVEVRRNLGGKGANQAVAARRVHDDVAFVGRVGGGPEGRAVRDEMAAHDVDVALLREVPDAATGTAFIQVAAGENTIVLDAGANDAWDGLDDGERRRVADAAVVVCQMEIPSTVNAAVAEACRGRLVVNAAPARDVTDVLPSCDPLVVNEHELAVLADVVVDGPSQARSAAASVIDRGALSVVVTLGAAGAVWVTAEAGGSVTPPEVEVVDSTGAGDAFVGVLAARLAVGDALPEAIRWAVAAGSLAVQTSGTHASYPAPAEIVALLDAIVSKS</sequence>
<feature type="binding site" evidence="9">
    <location>
        <begin position="40"/>
        <end position="44"/>
    </location>
    <ligand>
        <name>substrate</name>
    </ligand>
</feature>
<feature type="binding site" evidence="9">
    <location>
        <position position="179"/>
    </location>
    <ligand>
        <name>ATP</name>
        <dbReference type="ChEBI" id="CHEBI:30616"/>
    </ligand>
</feature>
<gene>
    <name evidence="9" type="primary">rbsK</name>
    <name evidence="11" type="ORF">LX12_001741</name>
</gene>
<keyword evidence="5 9" id="KW-0067">ATP-binding</keyword>
<comment type="pathway">
    <text evidence="9">Carbohydrate metabolism; D-ribose degradation; D-ribose 5-phosphate from beta-D-ribopyranose: step 2/2.</text>
</comment>
<feature type="binding site" evidence="9">
    <location>
        <position position="286"/>
    </location>
    <ligand>
        <name>K(+)</name>
        <dbReference type="ChEBI" id="CHEBI:29103"/>
    </ligand>
</feature>
<name>A0ABT1H0P6_9NOCA</name>
<evidence type="ECO:0000256" key="6">
    <source>
        <dbReference type="ARBA" id="ARBA00022842"/>
    </source>
</evidence>
<evidence type="ECO:0000256" key="1">
    <source>
        <dbReference type="ARBA" id="ARBA00022679"/>
    </source>
</evidence>
<dbReference type="Proteomes" id="UP001205740">
    <property type="component" value="Unassembled WGS sequence"/>
</dbReference>
<evidence type="ECO:0000256" key="9">
    <source>
        <dbReference type="HAMAP-Rule" id="MF_01987"/>
    </source>
</evidence>
<dbReference type="PRINTS" id="PR00990">
    <property type="entry name" value="RIBOKINASE"/>
</dbReference>
<dbReference type="EMBL" id="JAMTCG010000003">
    <property type="protein sequence ID" value="MCP2160554.1"/>
    <property type="molecule type" value="Genomic_DNA"/>
</dbReference>
<evidence type="ECO:0000256" key="7">
    <source>
        <dbReference type="ARBA" id="ARBA00022958"/>
    </source>
</evidence>
<dbReference type="CDD" id="cd01174">
    <property type="entry name" value="ribokinase"/>
    <property type="match status" value="1"/>
</dbReference>
<feature type="binding site" evidence="9">
    <location>
        <position position="139"/>
    </location>
    <ligand>
        <name>substrate</name>
    </ligand>
</feature>
<evidence type="ECO:0000256" key="3">
    <source>
        <dbReference type="ARBA" id="ARBA00022741"/>
    </source>
</evidence>
<comment type="similarity">
    <text evidence="9">Belongs to the carbohydrate kinase PfkB family. Ribokinase subfamily.</text>
</comment>
<keyword evidence="8 9" id="KW-0119">Carbohydrate metabolism</keyword>
<evidence type="ECO:0000256" key="2">
    <source>
        <dbReference type="ARBA" id="ARBA00022723"/>
    </source>
</evidence>
<reference evidence="11 12" key="1">
    <citation type="submission" date="2022-06" db="EMBL/GenBank/DDBJ databases">
        <title>Genomic Encyclopedia of Archaeal and Bacterial Type Strains, Phase II (KMG-II): from individual species to whole genera.</title>
        <authorList>
            <person name="Goeker M."/>
        </authorList>
    </citation>
    <scope>NUCLEOTIDE SEQUENCE [LARGE SCALE GENOMIC DNA]</scope>
    <source>
        <strain evidence="11 12">DSM 45037</strain>
    </source>
</reference>
<feature type="binding site" evidence="9">
    <location>
        <begin position="12"/>
        <end position="14"/>
    </location>
    <ligand>
        <name>substrate</name>
    </ligand>
</feature>
<dbReference type="PANTHER" id="PTHR10584:SF166">
    <property type="entry name" value="RIBOKINASE"/>
    <property type="match status" value="1"/>
</dbReference>
<dbReference type="Gene3D" id="3.40.1190.20">
    <property type="match status" value="1"/>
</dbReference>
<accession>A0ABT1H0P6</accession>
<comment type="catalytic activity">
    <reaction evidence="9">
        <text>D-ribose + ATP = D-ribose 5-phosphate + ADP + H(+)</text>
        <dbReference type="Rhea" id="RHEA:13697"/>
        <dbReference type="ChEBI" id="CHEBI:15378"/>
        <dbReference type="ChEBI" id="CHEBI:30616"/>
        <dbReference type="ChEBI" id="CHEBI:47013"/>
        <dbReference type="ChEBI" id="CHEBI:78346"/>
        <dbReference type="ChEBI" id="CHEBI:456216"/>
        <dbReference type="EC" id="2.7.1.15"/>
    </reaction>
</comment>
<keyword evidence="1 9" id="KW-0808">Transferase</keyword>
<comment type="cofactor">
    <cofactor evidence="9">
        <name>Mg(2+)</name>
        <dbReference type="ChEBI" id="CHEBI:18420"/>
    </cofactor>
    <text evidence="9">Requires a divalent cation, most likely magnesium in vivo, as an electrophilic catalyst to aid phosphoryl group transfer. It is the chelate of the metal and the nucleotide that is the actual substrate.</text>
</comment>
<feature type="binding site" evidence="9">
    <location>
        <position position="277"/>
    </location>
    <ligand>
        <name>K(+)</name>
        <dbReference type="ChEBI" id="CHEBI:29103"/>
    </ligand>
</feature>
<protein>
    <recommendedName>
        <fullName evidence="9">Ribokinase</fullName>
        <shortName evidence="9">RK</shortName>
        <ecNumber evidence="9">2.7.1.15</ecNumber>
    </recommendedName>
</protein>
<comment type="activity regulation">
    <text evidence="9">Activated by a monovalent cation that binds near, but not in, the active site. The most likely occupant of the site in vivo is potassium. Ion binding induces a conformational change that may alter substrate affinity.</text>
</comment>
<feature type="binding site" evidence="9">
    <location>
        <begin position="246"/>
        <end position="247"/>
    </location>
    <ligand>
        <name>ATP</name>
        <dbReference type="ChEBI" id="CHEBI:30616"/>
    </ligand>
</feature>
<keyword evidence="7 9" id="KW-0630">Potassium</keyword>
<feature type="binding site" evidence="9">
    <location>
        <position position="247"/>
    </location>
    <ligand>
        <name>substrate</name>
    </ligand>
</feature>
<dbReference type="InterPro" id="IPR011611">
    <property type="entry name" value="PfkB_dom"/>
</dbReference>
<evidence type="ECO:0000313" key="12">
    <source>
        <dbReference type="Proteomes" id="UP001205740"/>
    </source>
</evidence>
<dbReference type="PANTHER" id="PTHR10584">
    <property type="entry name" value="SUGAR KINASE"/>
    <property type="match status" value="1"/>
</dbReference>
<keyword evidence="6 9" id="KW-0460">Magnesium</keyword>
<evidence type="ECO:0000259" key="10">
    <source>
        <dbReference type="Pfam" id="PF00294"/>
    </source>
</evidence>
<dbReference type="InterPro" id="IPR002139">
    <property type="entry name" value="Ribo/fructo_kinase"/>
</dbReference>
<dbReference type="RefSeq" id="WP_253654139.1">
    <property type="nucleotide sequence ID" value="NZ_BAAAOE010000003.1"/>
</dbReference>
<keyword evidence="9" id="KW-0963">Cytoplasm</keyword>
<evidence type="ECO:0000256" key="8">
    <source>
        <dbReference type="ARBA" id="ARBA00023277"/>
    </source>
</evidence>
<comment type="caution">
    <text evidence="11">The sequence shown here is derived from an EMBL/GenBank/DDBJ whole genome shotgun (WGS) entry which is preliminary data.</text>
</comment>
<feature type="domain" description="Carbohydrate kinase PfkB" evidence="10">
    <location>
        <begin position="4"/>
        <end position="289"/>
    </location>
</feature>
<feature type="binding site" evidence="9">
    <location>
        <position position="243"/>
    </location>
    <ligand>
        <name>K(+)</name>
        <dbReference type="ChEBI" id="CHEBI:29103"/>
    </ligand>
</feature>
<dbReference type="HAMAP" id="MF_01987">
    <property type="entry name" value="Ribokinase"/>
    <property type="match status" value="1"/>
</dbReference>
<dbReference type="InterPro" id="IPR029056">
    <property type="entry name" value="Ribokinase-like"/>
</dbReference>
<keyword evidence="2 9" id="KW-0479">Metal-binding</keyword>
<dbReference type="Pfam" id="PF00294">
    <property type="entry name" value="PfkB"/>
    <property type="match status" value="1"/>
</dbReference>